<keyword evidence="4" id="KW-0249">Electron transport</keyword>
<keyword evidence="6" id="KW-0812">Transmembrane</keyword>
<dbReference type="GO" id="GO:0005886">
    <property type="term" value="C:plasma membrane"/>
    <property type="evidence" value="ECO:0007669"/>
    <property type="project" value="TreeGrafter"/>
</dbReference>
<keyword evidence="2" id="KW-0349">Heme</keyword>
<dbReference type="GO" id="GO:0022904">
    <property type="term" value="P:respiratory electron transport chain"/>
    <property type="evidence" value="ECO:0007669"/>
    <property type="project" value="InterPro"/>
</dbReference>
<dbReference type="InterPro" id="IPR016174">
    <property type="entry name" value="Di-haem_cyt_TM"/>
</dbReference>
<keyword evidence="6" id="KW-0472">Membrane</keyword>
<dbReference type="AlphaFoldDB" id="A0A6N6WNW0"/>
<feature type="transmembrane region" description="Helical" evidence="6">
    <location>
        <begin position="9"/>
        <end position="26"/>
    </location>
</feature>
<keyword evidence="3" id="KW-0479">Metal-binding</keyword>
<dbReference type="GO" id="GO:0046872">
    <property type="term" value="F:metal ion binding"/>
    <property type="evidence" value="ECO:0007669"/>
    <property type="project" value="UniProtKB-KW"/>
</dbReference>
<evidence type="ECO:0000256" key="5">
    <source>
        <dbReference type="ARBA" id="ARBA00023004"/>
    </source>
</evidence>
<dbReference type="PANTHER" id="PTHR30529">
    <property type="entry name" value="CYTOCHROME B561"/>
    <property type="match status" value="1"/>
</dbReference>
<accession>A0A6N6WNW0</accession>
<evidence type="ECO:0000256" key="1">
    <source>
        <dbReference type="ARBA" id="ARBA00022448"/>
    </source>
</evidence>
<keyword evidence="5" id="KW-0408">Iron</keyword>
<organism evidence="7 8">
    <name type="scientific">Escherichia coli</name>
    <dbReference type="NCBI Taxonomy" id="562"/>
    <lineage>
        <taxon>Bacteria</taxon>
        <taxon>Pseudomonadati</taxon>
        <taxon>Pseudomonadota</taxon>
        <taxon>Gammaproteobacteria</taxon>
        <taxon>Enterobacterales</taxon>
        <taxon>Enterobacteriaceae</taxon>
        <taxon>Escherichia</taxon>
    </lineage>
</organism>
<dbReference type="SUPFAM" id="SSF81342">
    <property type="entry name" value="Transmembrane di-heme cytochromes"/>
    <property type="match status" value="1"/>
</dbReference>
<sequence length="71" mass="8519">MNRFSKTQIYLHWITLLFVAITYAAMELRGWFPKGSSTYLLMRETHYNAGIFVWVLMFSRLIIKHRYSDPS</sequence>
<reference evidence="7 8" key="1">
    <citation type="submission" date="2019-10" db="EMBL/GenBank/DDBJ databases">
        <title>Antimicrobial-resistant enteric bacteria are widely distributed amongst people, animals and the environment in northern Tanzania.</title>
        <authorList>
            <person name="Subbiah M."/>
            <person name="Call D.R."/>
        </authorList>
    </citation>
    <scope>NUCLEOTIDE SEQUENCE [LARGE SCALE GENOMIC DNA]</scope>
    <source>
        <strain evidence="7 8">TzEc067</strain>
    </source>
</reference>
<feature type="non-terminal residue" evidence="7">
    <location>
        <position position="71"/>
    </location>
</feature>
<dbReference type="PANTHER" id="PTHR30529:SF3">
    <property type="entry name" value="CYTOCHROME B561 HOMOLOG 1"/>
    <property type="match status" value="1"/>
</dbReference>
<evidence type="ECO:0000313" key="8">
    <source>
        <dbReference type="Proteomes" id="UP000437875"/>
    </source>
</evidence>
<dbReference type="InterPro" id="IPR052168">
    <property type="entry name" value="Cytochrome_b561_oxidase"/>
</dbReference>
<evidence type="ECO:0000256" key="2">
    <source>
        <dbReference type="ARBA" id="ARBA00022617"/>
    </source>
</evidence>
<evidence type="ECO:0000313" key="7">
    <source>
        <dbReference type="EMBL" id="KAE9721847.1"/>
    </source>
</evidence>
<evidence type="ECO:0000256" key="3">
    <source>
        <dbReference type="ARBA" id="ARBA00022723"/>
    </source>
</evidence>
<dbReference type="Proteomes" id="UP000437875">
    <property type="component" value="Unassembled WGS sequence"/>
</dbReference>
<gene>
    <name evidence="7" type="ORF">GP711_27125</name>
</gene>
<keyword evidence="6" id="KW-1133">Transmembrane helix</keyword>
<feature type="transmembrane region" description="Helical" evidence="6">
    <location>
        <begin position="46"/>
        <end position="63"/>
    </location>
</feature>
<dbReference type="EMBL" id="WSGM01000417">
    <property type="protein sequence ID" value="KAE9721847.1"/>
    <property type="molecule type" value="Genomic_DNA"/>
</dbReference>
<comment type="caution">
    <text evidence="7">The sequence shown here is derived from an EMBL/GenBank/DDBJ whole genome shotgun (WGS) entry which is preliminary data.</text>
</comment>
<protein>
    <submittedName>
        <fullName evidence="7">Cytochrome B</fullName>
    </submittedName>
</protein>
<keyword evidence="1" id="KW-0813">Transport</keyword>
<name>A0A6N6WNW0_ECOLX</name>
<evidence type="ECO:0000256" key="6">
    <source>
        <dbReference type="SAM" id="Phobius"/>
    </source>
</evidence>
<proteinExistence type="predicted"/>
<dbReference type="GO" id="GO:0020037">
    <property type="term" value="F:heme binding"/>
    <property type="evidence" value="ECO:0007669"/>
    <property type="project" value="TreeGrafter"/>
</dbReference>
<evidence type="ECO:0000256" key="4">
    <source>
        <dbReference type="ARBA" id="ARBA00022982"/>
    </source>
</evidence>